<dbReference type="EMBL" id="JAQQWK010000002">
    <property type="protein sequence ID" value="KAK8050993.1"/>
    <property type="molecule type" value="Genomic_DNA"/>
</dbReference>
<protein>
    <submittedName>
        <fullName evidence="2">Uncharacterized protein</fullName>
    </submittedName>
</protein>
<evidence type="ECO:0000313" key="2">
    <source>
        <dbReference type="EMBL" id="KAK8050993.1"/>
    </source>
</evidence>
<evidence type="ECO:0000313" key="3">
    <source>
        <dbReference type="Proteomes" id="UP001444661"/>
    </source>
</evidence>
<name>A0ABR1TWR4_9PEZI</name>
<keyword evidence="3" id="KW-1185">Reference proteome</keyword>
<reference evidence="2 3" key="1">
    <citation type="submission" date="2023-01" db="EMBL/GenBank/DDBJ databases">
        <title>Analysis of 21 Apiospora genomes using comparative genomics revels a genus with tremendous synthesis potential of carbohydrate active enzymes and secondary metabolites.</title>
        <authorList>
            <person name="Sorensen T."/>
        </authorList>
    </citation>
    <scope>NUCLEOTIDE SEQUENCE [LARGE SCALE GENOMIC DNA]</scope>
    <source>
        <strain evidence="2 3">CBS 33761</strain>
    </source>
</reference>
<organism evidence="2 3">
    <name type="scientific">Apiospora rasikravindrae</name>
    <dbReference type="NCBI Taxonomy" id="990691"/>
    <lineage>
        <taxon>Eukaryota</taxon>
        <taxon>Fungi</taxon>
        <taxon>Dikarya</taxon>
        <taxon>Ascomycota</taxon>
        <taxon>Pezizomycotina</taxon>
        <taxon>Sordariomycetes</taxon>
        <taxon>Xylariomycetidae</taxon>
        <taxon>Amphisphaeriales</taxon>
        <taxon>Apiosporaceae</taxon>
        <taxon>Apiospora</taxon>
    </lineage>
</organism>
<comment type="caution">
    <text evidence="2">The sequence shown here is derived from an EMBL/GenBank/DDBJ whole genome shotgun (WGS) entry which is preliminary data.</text>
</comment>
<feature type="compositionally biased region" description="Polar residues" evidence="1">
    <location>
        <begin position="445"/>
        <end position="454"/>
    </location>
</feature>
<dbReference type="Proteomes" id="UP001444661">
    <property type="component" value="Unassembled WGS sequence"/>
</dbReference>
<sequence length="579" mass="63736">MQDMVHLGSSLDPVEGNFYEAYAPLVLAHSVRLKRGSGKSIPRNDRFGPKTNVTVATTRGTPVKGIFIPHYIYCCPGGISAAKDWIDGKLLDEADTKEVKEQITRGVEPSLALSRGDYPEFTHGTAVSCYESIRCFRTYGWTDEIEGLLQQFRRAMPNDLLPMGILKAGLLNWWYYRDQDSQEFPRVSLPSFLLSFILYIGRAVLCEEVVPHHPALFARACEFSDNKNLKHIYGEKMRIPHNVIDEQKMLGLLNQKKPIHLGRLVTADLLGSNNPAVDPNCIHFKEYLKLEKCFDARAEAIKPFIDLIGNVPNQGVGRFVKPGVRYVALVPVSVATDLNLRPVRQLETVSLGQPAQTELKVTLGVGVIDIASHCTPQLPQAVEQIERPLPPNDDIQDQSQDAHNDAGPSANIDPVRRGRVAARAPSPEIKGEPERKKIKLELPHNTATLATTSDSPDEKDEVSSGPHTSAVTANSLTGREKATFDMIKSLGLSASGREQEWSAKRAGGQSAEAASSSNMRGVYGYMKARDLSVDEVVRVCACFEGSEGGSEQNADVPRQSLTDDDDDIVMQTPDGWKLV</sequence>
<proteinExistence type="predicted"/>
<feature type="region of interest" description="Disordered" evidence="1">
    <location>
        <begin position="388"/>
        <end position="477"/>
    </location>
</feature>
<feature type="compositionally biased region" description="Polar residues" evidence="1">
    <location>
        <begin position="465"/>
        <end position="477"/>
    </location>
</feature>
<feature type="region of interest" description="Disordered" evidence="1">
    <location>
        <begin position="495"/>
        <end position="517"/>
    </location>
</feature>
<accession>A0ABR1TWR4</accession>
<feature type="compositionally biased region" description="Low complexity" evidence="1">
    <location>
        <begin position="506"/>
        <end position="517"/>
    </location>
</feature>
<gene>
    <name evidence="2" type="ORF">PG993_002378</name>
</gene>
<evidence type="ECO:0000256" key="1">
    <source>
        <dbReference type="SAM" id="MobiDB-lite"/>
    </source>
</evidence>
<feature type="region of interest" description="Disordered" evidence="1">
    <location>
        <begin position="546"/>
        <end position="574"/>
    </location>
</feature>
<feature type="compositionally biased region" description="Basic and acidic residues" evidence="1">
    <location>
        <begin position="429"/>
        <end position="442"/>
    </location>
</feature>